<evidence type="ECO:0000259" key="1">
    <source>
        <dbReference type="Pfam" id="PF05899"/>
    </source>
</evidence>
<evidence type="ECO:0000313" key="2">
    <source>
        <dbReference type="EMBL" id="PKR60081.1"/>
    </source>
</evidence>
<accession>A0A2N3LB75</accession>
<dbReference type="Gene3D" id="2.60.120.10">
    <property type="entry name" value="Jelly Rolls"/>
    <property type="match status" value="1"/>
</dbReference>
<gene>
    <name evidence="2" type="ORF">COO92_01530</name>
</gene>
<protein>
    <recommendedName>
        <fullName evidence="1">(S)-ureidoglycine aminohydrolase cupin domain-containing protein</fullName>
    </recommendedName>
</protein>
<organism evidence="2 3">
    <name type="scientific">Thalassospira lohafexi</name>
    <dbReference type="NCBI Taxonomy" id="744227"/>
    <lineage>
        <taxon>Bacteria</taxon>
        <taxon>Pseudomonadati</taxon>
        <taxon>Pseudomonadota</taxon>
        <taxon>Alphaproteobacteria</taxon>
        <taxon>Rhodospirillales</taxon>
        <taxon>Thalassospiraceae</taxon>
        <taxon>Thalassospira</taxon>
    </lineage>
</organism>
<dbReference type="RefSeq" id="WP_101299294.1">
    <property type="nucleotide sequence ID" value="NZ_NXGX01000001.1"/>
</dbReference>
<dbReference type="InterPro" id="IPR014710">
    <property type="entry name" value="RmlC-like_jellyroll"/>
</dbReference>
<sequence length="56" mass="6473">MASSRVPFKSLDERVEIGIWECTPGRFTADRSAAFEFCHFISGKIRMQSHYHPDAR</sequence>
<keyword evidence="3" id="KW-1185">Reference proteome</keyword>
<feature type="domain" description="(S)-ureidoglycine aminohydrolase cupin" evidence="1">
    <location>
        <begin position="11"/>
        <end position="47"/>
    </location>
</feature>
<dbReference type="Proteomes" id="UP000233332">
    <property type="component" value="Unassembled WGS sequence"/>
</dbReference>
<comment type="caution">
    <text evidence="2">The sequence shown here is derived from an EMBL/GenBank/DDBJ whole genome shotgun (WGS) entry which is preliminary data.</text>
</comment>
<name>A0A2N3LB75_9PROT</name>
<evidence type="ECO:0000313" key="3">
    <source>
        <dbReference type="Proteomes" id="UP000233332"/>
    </source>
</evidence>
<reference evidence="2 3" key="1">
    <citation type="submission" date="2017-09" db="EMBL/GenBank/DDBJ databases">
        <title>Biodiversity and function of Thalassospira species in the particle-attached aromatic-hydrocarbon-degrading consortia from the surface seawater of the China South Sea.</title>
        <authorList>
            <person name="Dong C."/>
            <person name="Lai Q."/>
            <person name="Shao Z."/>
        </authorList>
    </citation>
    <scope>NUCLEOTIDE SEQUENCE [LARGE SCALE GENOMIC DNA]</scope>
    <source>
        <strain evidence="2 3">139Z-12</strain>
    </source>
</reference>
<dbReference type="Pfam" id="PF05899">
    <property type="entry name" value="Cupin_3"/>
    <property type="match status" value="1"/>
</dbReference>
<dbReference type="AlphaFoldDB" id="A0A2N3LB75"/>
<dbReference type="InterPro" id="IPR008579">
    <property type="entry name" value="UGlyAH_Cupin_dom"/>
</dbReference>
<dbReference type="EMBL" id="NXGX01000001">
    <property type="protein sequence ID" value="PKR60081.1"/>
    <property type="molecule type" value="Genomic_DNA"/>
</dbReference>
<proteinExistence type="predicted"/>